<protein>
    <submittedName>
        <fullName evidence="1">Uncharacterized protein</fullName>
    </submittedName>
</protein>
<dbReference type="InParanoid" id="A2DJJ2"/>
<gene>
    <name evidence="1" type="ORF">TVAG_101100</name>
</gene>
<sequence>MKPLKLKNLCEMKVGTLRDASSLIKSGESLVYSFQYPQALYLGYIPKEAVVIWRYPKTENLYIQKCGWTYFTWSHATELVILTGLVSHVYEIGSLKVRLTFYIYDPMKFASSLRASELDEKFTEYLEAMFKDKGNDDFSDLQNMHYISIKFMDMNRQFQKFGVAVTAIDPPGYNGF</sequence>
<dbReference type="KEGG" id="tva:5464920"/>
<dbReference type="VEuPathDB" id="TrichDB:TVAG_101100"/>
<organism evidence="1 2">
    <name type="scientific">Trichomonas vaginalis (strain ATCC PRA-98 / G3)</name>
    <dbReference type="NCBI Taxonomy" id="412133"/>
    <lineage>
        <taxon>Eukaryota</taxon>
        <taxon>Metamonada</taxon>
        <taxon>Parabasalia</taxon>
        <taxon>Trichomonadida</taxon>
        <taxon>Trichomonadidae</taxon>
        <taxon>Trichomonas</taxon>
    </lineage>
</organism>
<accession>A2DJJ2</accession>
<reference evidence="1" key="2">
    <citation type="journal article" date="2007" name="Science">
        <title>Draft genome sequence of the sexually transmitted pathogen Trichomonas vaginalis.</title>
        <authorList>
            <person name="Carlton J.M."/>
            <person name="Hirt R.P."/>
            <person name="Silva J.C."/>
            <person name="Delcher A.L."/>
            <person name="Schatz M."/>
            <person name="Zhao Q."/>
            <person name="Wortman J.R."/>
            <person name="Bidwell S.L."/>
            <person name="Alsmark U.C.M."/>
            <person name="Besteiro S."/>
            <person name="Sicheritz-Ponten T."/>
            <person name="Noel C.J."/>
            <person name="Dacks J.B."/>
            <person name="Foster P.G."/>
            <person name="Simillion C."/>
            <person name="Van de Peer Y."/>
            <person name="Miranda-Saavedra D."/>
            <person name="Barton G.J."/>
            <person name="Westrop G.D."/>
            <person name="Mueller S."/>
            <person name="Dessi D."/>
            <person name="Fiori P.L."/>
            <person name="Ren Q."/>
            <person name="Paulsen I."/>
            <person name="Zhang H."/>
            <person name="Bastida-Corcuera F.D."/>
            <person name="Simoes-Barbosa A."/>
            <person name="Brown M.T."/>
            <person name="Hayes R.D."/>
            <person name="Mukherjee M."/>
            <person name="Okumura C.Y."/>
            <person name="Schneider R."/>
            <person name="Smith A.J."/>
            <person name="Vanacova S."/>
            <person name="Villalvazo M."/>
            <person name="Haas B.J."/>
            <person name="Pertea M."/>
            <person name="Feldblyum T.V."/>
            <person name="Utterback T.R."/>
            <person name="Shu C.L."/>
            <person name="Osoegawa K."/>
            <person name="de Jong P.J."/>
            <person name="Hrdy I."/>
            <person name="Horvathova L."/>
            <person name="Zubacova Z."/>
            <person name="Dolezal P."/>
            <person name="Malik S.B."/>
            <person name="Logsdon J.M. Jr."/>
            <person name="Henze K."/>
            <person name="Gupta A."/>
            <person name="Wang C.C."/>
            <person name="Dunne R.L."/>
            <person name="Upcroft J.A."/>
            <person name="Upcroft P."/>
            <person name="White O."/>
            <person name="Salzberg S.L."/>
            <person name="Tang P."/>
            <person name="Chiu C.-H."/>
            <person name="Lee Y.-S."/>
            <person name="Embley T.M."/>
            <person name="Coombs G.H."/>
            <person name="Mottram J.C."/>
            <person name="Tachezy J."/>
            <person name="Fraser-Liggett C.M."/>
            <person name="Johnson P.J."/>
        </authorList>
    </citation>
    <scope>NUCLEOTIDE SEQUENCE [LARGE SCALE GENOMIC DNA]</scope>
    <source>
        <strain evidence="1">G3</strain>
    </source>
</reference>
<dbReference type="EMBL" id="DS113208">
    <property type="protein sequence ID" value="EAY19392.1"/>
    <property type="molecule type" value="Genomic_DNA"/>
</dbReference>
<evidence type="ECO:0000313" key="2">
    <source>
        <dbReference type="Proteomes" id="UP000001542"/>
    </source>
</evidence>
<dbReference type="VEuPathDB" id="TrichDB:TVAGG3_1036140"/>
<dbReference type="Proteomes" id="UP000001542">
    <property type="component" value="Unassembled WGS sequence"/>
</dbReference>
<keyword evidence="2" id="KW-1185">Reference proteome</keyword>
<name>A2DJJ2_TRIV3</name>
<evidence type="ECO:0000313" key="1">
    <source>
        <dbReference type="EMBL" id="EAY19392.1"/>
    </source>
</evidence>
<proteinExistence type="predicted"/>
<dbReference type="RefSeq" id="XP_001580378.1">
    <property type="nucleotide sequence ID" value="XM_001580328.1"/>
</dbReference>
<dbReference type="OrthoDB" id="10451520at2759"/>
<dbReference type="AlphaFoldDB" id="A2DJJ2"/>
<reference evidence="1" key="1">
    <citation type="submission" date="2006-10" db="EMBL/GenBank/DDBJ databases">
        <authorList>
            <person name="Amadeo P."/>
            <person name="Zhao Q."/>
            <person name="Wortman J."/>
            <person name="Fraser-Liggett C."/>
            <person name="Carlton J."/>
        </authorList>
    </citation>
    <scope>NUCLEOTIDE SEQUENCE</scope>
    <source>
        <strain evidence="1">G3</strain>
    </source>
</reference>